<feature type="compositionally biased region" description="Basic and acidic residues" evidence="12">
    <location>
        <begin position="1854"/>
        <end position="1864"/>
    </location>
</feature>
<dbReference type="GO" id="GO:0006869">
    <property type="term" value="P:lipid transport"/>
    <property type="evidence" value="ECO:0007669"/>
    <property type="project" value="UniProtKB-KW"/>
</dbReference>
<evidence type="ECO:0000256" key="6">
    <source>
        <dbReference type="ARBA" id="ARBA00022824"/>
    </source>
</evidence>
<evidence type="ECO:0000256" key="5">
    <source>
        <dbReference type="ARBA" id="ARBA00022448"/>
    </source>
</evidence>
<keyword evidence="9" id="KW-0472">Membrane</keyword>
<keyword evidence="8" id="KW-0445">Lipid transport</keyword>
<dbReference type="PANTHER" id="PTHR13190">
    <property type="entry name" value="AUTOPHAGY-RELATED 2, ISOFORM A"/>
    <property type="match status" value="1"/>
</dbReference>
<feature type="region of interest" description="Disordered" evidence="12">
    <location>
        <begin position="295"/>
        <end position="320"/>
    </location>
</feature>
<comment type="catalytic activity">
    <reaction evidence="11">
        <text>a 1,2-diacyl-sn-glycero-3-phosphoethanolamine(in) = a 1,2-diacyl-sn-glycero-3-phosphoethanolamine(out)</text>
        <dbReference type="Rhea" id="RHEA:38895"/>
        <dbReference type="ChEBI" id="CHEBI:64612"/>
    </reaction>
</comment>
<dbReference type="GO" id="GO:0000422">
    <property type="term" value="P:autophagy of mitochondrion"/>
    <property type="evidence" value="ECO:0007669"/>
    <property type="project" value="TreeGrafter"/>
</dbReference>
<dbReference type="GO" id="GO:0061709">
    <property type="term" value="P:reticulophagy"/>
    <property type="evidence" value="ECO:0007669"/>
    <property type="project" value="TreeGrafter"/>
</dbReference>
<keyword evidence="5" id="KW-0813">Transport</keyword>
<evidence type="ECO:0000313" key="13">
    <source>
        <dbReference type="EMBL" id="CAA2616784.1"/>
    </source>
</evidence>
<dbReference type="GO" id="GO:0032266">
    <property type="term" value="F:phosphatidylinositol-3-phosphate binding"/>
    <property type="evidence" value="ECO:0007669"/>
    <property type="project" value="TreeGrafter"/>
</dbReference>
<keyword evidence="7" id="KW-0072">Autophagy</keyword>
<evidence type="ECO:0000313" key="14">
    <source>
        <dbReference type="Proteomes" id="UP001189122"/>
    </source>
</evidence>
<dbReference type="GO" id="GO:0034045">
    <property type="term" value="C:phagophore assembly site membrane"/>
    <property type="evidence" value="ECO:0007669"/>
    <property type="project" value="UniProtKB-SubCell"/>
</dbReference>
<evidence type="ECO:0000256" key="8">
    <source>
        <dbReference type="ARBA" id="ARBA00023055"/>
    </source>
</evidence>
<feature type="region of interest" description="Disordered" evidence="12">
    <location>
        <begin position="1854"/>
        <end position="1875"/>
    </location>
</feature>
<protein>
    <recommendedName>
        <fullName evidence="4">Autophagy-related protein 2</fullName>
    </recommendedName>
</protein>
<reference evidence="13 14" key="1">
    <citation type="submission" date="2019-12" db="EMBL/GenBank/DDBJ databases">
        <authorList>
            <person name="Scholz U."/>
            <person name="Mascher M."/>
            <person name="Fiebig A."/>
        </authorList>
    </citation>
    <scope>NUCLEOTIDE SEQUENCE</scope>
</reference>
<evidence type="ECO:0000256" key="3">
    <source>
        <dbReference type="ARBA" id="ARBA00009714"/>
    </source>
</evidence>
<evidence type="ECO:0000256" key="12">
    <source>
        <dbReference type="SAM" id="MobiDB-lite"/>
    </source>
</evidence>
<keyword evidence="14" id="KW-1185">Reference proteome</keyword>
<dbReference type="GO" id="GO:0000045">
    <property type="term" value="P:autophagosome assembly"/>
    <property type="evidence" value="ECO:0007669"/>
    <property type="project" value="TreeGrafter"/>
</dbReference>
<comment type="subcellular location">
    <subcellularLocation>
        <location evidence="1">Endoplasmic reticulum membrane</location>
        <topology evidence="1">Peripheral membrane protein</topology>
    </subcellularLocation>
    <subcellularLocation>
        <location evidence="2">Preautophagosomal structure membrane</location>
        <topology evidence="2">Peripheral membrane protein</topology>
    </subcellularLocation>
</comment>
<accession>A0A7I8IF71</accession>
<evidence type="ECO:0000256" key="1">
    <source>
        <dbReference type="ARBA" id="ARBA00004406"/>
    </source>
</evidence>
<evidence type="ECO:0000256" key="11">
    <source>
        <dbReference type="ARBA" id="ARBA00024615"/>
    </source>
</evidence>
<name>A0A7I8IF71_SPIIN</name>
<evidence type="ECO:0000256" key="2">
    <source>
        <dbReference type="ARBA" id="ARBA00004623"/>
    </source>
</evidence>
<dbReference type="GO" id="GO:0043495">
    <property type="term" value="F:protein-membrane adaptor activity"/>
    <property type="evidence" value="ECO:0007669"/>
    <property type="project" value="TreeGrafter"/>
</dbReference>
<dbReference type="EMBL" id="LR743589">
    <property type="protein sequence ID" value="CAA2616784.1"/>
    <property type="molecule type" value="Genomic_DNA"/>
</dbReference>
<feature type="compositionally biased region" description="Basic and acidic residues" evidence="12">
    <location>
        <begin position="786"/>
        <end position="802"/>
    </location>
</feature>
<keyword evidence="6" id="KW-0256">Endoplasmic reticulum</keyword>
<gene>
    <name evidence="13" type="ORF">SI7747_02002998</name>
</gene>
<feature type="region of interest" description="Disordered" evidence="12">
    <location>
        <begin position="783"/>
        <end position="805"/>
    </location>
</feature>
<dbReference type="InterPro" id="IPR026849">
    <property type="entry name" value="ATG2"/>
</dbReference>
<sequence>MLSRWAIKRICRFLLKKKKLGDYIDLDQLDVQLAEGVIQLRDLALNVDFINEKLGDSPVFVKEGTILSLSIKVPWKMKNCQIEVEDLELVIAPCRDSRLPTDKDLVFCSLDVHEGVKTIAKIVKWFLTSFNVTIRNLIVAFDPCSESDDSSSHMNLVLRIAEMEYGTRVSEDANLQPNSLLGIAKLTNFIKFHGAVIEFLKMDETCSSETSTSENSFKGSPSGSTSPVFTGAAGGFSGILNLSIPWKNGSLDISKVDADITLDPVELLLQPSTMKWIMISWESLKKVDKDGRNHVNLSNTDTVHPVRTTGTVRPDNNRKTSSEGVFPPVLIHLMYCSVSSFSIDQFFECFDEVRSSRASLGNSGIWNWTCSVFSAITAASSLASESVYLPCEQQYSETNLKAKVSAFSIIVSFDDELSYSDHTMMHRHRQMEGLHGTTYESLSTILIPSVHHVEIKCQDLHLALQIFLDGTEVEATIREIKIDDTLDIGNEAERFLSEVSRLQAGVLGTLPACPFSNYEMSANFIYSPPDTQPRDENFIGNRCKIIPKGLVNVQLLKSFGACRFKCSLSSTSQNKQSSVLSSFSVYLPQFTLWVDFSLITMLLALLEKVGSSLKGGEIKDSASDSFDQKHSASQGGVQRVSPGGNLRGDIFLSRTRIVFRFLGLDFSSLPYSADKGPATGHVQKQGYLKGRSHSPSKVLHLHNGSLDAYLITSSRKNVSDNKESRISQPDFVSRMILSTTGGMDGQNPGITMLWQNGPVTGPWLSKRAWDLATLHDLRNKRNVTGKGDEFSSVKRPEDERETSGQVRQEMILSSSFLTHIHLPQVLIDLTSHEYRLLYRLLNEVKDGLSCLHSKKDDSVVDEGLKKEKTFEIDDHGSQMSVLLECDMLDIRIALDDVLEISNSLQKELPGSWNSLKLGIQKFELLSVSSVGGIMSDNFLWLSHGEGDLWGSMVKIDDTSTQDFLLITCKTSAMKRGDGEGGNILWSGSAGTSITHVANQELSQSFTSVNIRCATINAPGGRLDWFNAMCLFFSLPPHEDEMLNNTLEHDLPEGIGRRRQLFFLDLVDIALNYEPHIRYSGTKTVAPAACNSYHKPNDESMEKKMACLLAAASLSLYSQAIGNATSSDYNIRLQDIGLLVCEKSGSKNETDGYSVNYLLESNYVKIAKEALVNAVLRTNCENGLLWELEFSDSHISMGTCYDTTSGLVRLAAQLQQLFAPDVADALVHLQSRWDSVKQTGDENGGTSAMNCSPSVLASHEKPSINGENSAHTGIMDGILDNAFCWQGIQTREVDSFRYNLDISSLAAGDLSLPNVSLNGASRRFTEPNVGLPHVIESYYASELQSGSWSSNEALTSQVNISANRDAELGKGRWFKETPLMIVEDHISDGTNDIGGKQSHQENKIPFAENAPETCMARGRVFVKNIDVIWIMYSGCDWPKEQKDSQSGSNSGENGRGENVCLELTLSGINLQYDIYPDGELFVSKLALSVKDFYLYDRSRNAPWKMVLGYYNSKDHPRESSAKAFKLELESVKPDPSTPLEEYRLQFSFLPMRLHLHQGQLDFLVNFFANDSSNSNLGAPQTSMKMDRSFEGQFVAEEALLPFFQKFDIYPAVLRVDYIPRHVDMAALRGGNYVQLINLVPWKGIDIQLKPVHAVGVYGWGSVCETVIGEWLEDISQNQIHKVLKGLTPVRSLFAVSSGAAKLVSLPVKTYKKDHRLLKGIQRGALAFLRSVSLEAIGLGVHLAGGAHELLLQTENILASVQPLAPSSRDSGTGSVRCNQPKNSQHGIQQAFESLSDGFGRPPPLSLGPSEGVSAWCRHRVGIGQRHPGGSGGGRAPASAVARAVHCTLLGVRNSLDPEHKKESMEKYLGSSRSRER</sequence>
<dbReference type="PANTHER" id="PTHR13190:SF1">
    <property type="entry name" value="AUTOPHAGY-RELATED 2, ISOFORM A"/>
    <property type="match status" value="1"/>
</dbReference>
<organism evidence="13">
    <name type="scientific">Spirodela intermedia</name>
    <name type="common">Intermediate duckweed</name>
    <dbReference type="NCBI Taxonomy" id="51605"/>
    <lineage>
        <taxon>Eukaryota</taxon>
        <taxon>Viridiplantae</taxon>
        <taxon>Streptophyta</taxon>
        <taxon>Embryophyta</taxon>
        <taxon>Tracheophyta</taxon>
        <taxon>Spermatophyta</taxon>
        <taxon>Magnoliopsida</taxon>
        <taxon>Liliopsida</taxon>
        <taxon>Araceae</taxon>
        <taxon>Lemnoideae</taxon>
        <taxon>Spirodela</taxon>
    </lineage>
</organism>
<dbReference type="Pfam" id="PF13329">
    <property type="entry name" value="ATG2_CAD"/>
    <property type="match status" value="3"/>
</dbReference>
<dbReference type="EMBL" id="CACRZD030000002">
    <property type="protein sequence ID" value="CAA6656458.1"/>
    <property type="molecule type" value="Genomic_DNA"/>
</dbReference>
<dbReference type="Proteomes" id="UP001189122">
    <property type="component" value="Unassembled WGS sequence"/>
</dbReference>
<feature type="region of interest" description="Disordered" evidence="12">
    <location>
        <begin position="1762"/>
        <end position="1782"/>
    </location>
</feature>
<dbReference type="GO" id="GO:0061908">
    <property type="term" value="C:phagophore"/>
    <property type="evidence" value="ECO:0007669"/>
    <property type="project" value="TreeGrafter"/>
</dbReference>
<feature type="compositionally biased region" description="Polar residues" evidence="12">
    <location>
        <begin position="1766"/>
        <end position="1782"/>
    </location>
</feature>
<evidence type="ECO:0000256" key="10">
    <source>
        <dbReference type="ARBA" id="ARBA00024479"/>
    </source>
</evidence>
<proteinExistence type="inferred from homology"/>
<dbReference type="GO" id="GO:0034727">
    <property type="term" value="P:piecemeal microautophagy of the nucleus"/>
    <property type="evidence" value="ECO:0007669"/>
    <property type="project" value="TreeGrafter"/>
</dbReference>
<evidence type="ECO:0000256" key="7">
    <source>
        <dbReference type="ARBA" id="ARBA00023006"/>
    </source>
</evidence>
<evidence type="ECO:0000256" key="9">
    <source>
        <dbReference type="ARBA" id="ARBA00023136"/>
    </source>
</evidence>
<comment type="similarity">
    <text evidence="3">Belongs to the ATG2 family.</text>
</comment>
<dbReference type="GO" id="GO:0061723">
    <property type="term" value="P:glycophagy"/>
    <property type="evidence" value="ECO:0007669"/>
    <property type="project" value="TreeGrafter"/>
</dbReference>
<evidence type="ECO:0000256" key="4">
    <source>
        <dbReference type="ARBA" id="ARBA00018070"/>
    </source>
</evidence>
<comment type="catalytic activity">
    <reaction evidence="10">
        <text>a 1,2-diacyl-sn-glycero-3-phospho-L-serine(in) = a 1,2-diacyl-sn-glycero-3-phospho-L-serine(out)</text>
        <dbReference type="Rhea" id="RHEA:38663"/>
        <dbReference type="ChEBI" id="CHEBI:57262"/>
    </reaction>
</comment>
<dbReference type="GO" id="GO:0005789">
    <property type="term" value="C:endoplasmic reticulum membrane"/>
    <property type="evidence" value="ECO:0007669"/>
    <property type="project" value="UniProtKB-SubCell"/>
</dbReference>